<dbReference type="AlphaFoldDB" id="A0A7X1JCS5"/>
<dbReference type="Gene3D" id="3.30.559.30">
    <property type="entry name" value="Nonribosomal peptide synthetase, condensation domain"/>
    <property type="match status" value="1"/>
</dbReference>
<dbReference type="SUPFAM" id="SSF52777">
    <property type="entry name" value="CoA-dependent acyltransferases"/>
    <property type="match status" value="1"/>
</dbReference>
<reference evidence="1 2" key="1">
    <citation type="submission" date="2020-08" db="EMBL/GenBank/DDBJ databases">
        <title>Streptomyces sp. PSKA01 genome sequencing and assembly.</title>
        <authorList>
            <person name="Mandal S."/>
            <person name="Maiti P.K."/>
            <person name="Das P."/>
        </authorList>
    </citation>
    <scope>NUCLEOTIDE SEQUENCE [LARGE SCALE GENOMIC DNA]</scope>
    <source>
        <strain evidence="1 2">PSKA01</strain>
    </source>
</reference>
<evidence type="ECO:0008006" key="3">
    <source>
        <dbReference type="Google" id="ProtNLM"/>
    </source>
</evidence>
<protein>
    <recommendedName>
        <fullName evidence="3">Condensation domain-containing protein</fullName>
    </recommendedName>
</protein>
<comment type="caution">
    <text evidence="1">The sequence shown here is derived from an EMBL/GenBank/DDBJ whole genome shotgun (WGS) entry which is preliminary data.</text>
</comment>
<feature type="non-terminal residue" evidence="1">
    <location>
        <position position="1"/>
    </location>
</feature>
<dbReference type="Proteomes" id="UP000584670">
    <property type="component" value="Unassembled WGS sequence"/>
</dbReference>
<proteinExistence type="predicted"/>
<evidence type="ECO:0000313" key="2">
    <source>
        <dbReference type="Proteomes" id="UP000584670"/>
    </source>
</evidence>
<evidence type="ECO:0000313" key="1">
    <source>
        <dbReference type="EMBL" id="MBC2908386.1"/>
    </source>
</evidence>
<dbReference type="EMBL" id="JACMSF010000209">
    <property type="protein sequence ID" value="MBC2908386.1"/>
    <property type="molecule type" value="Genomic_DNA"/>
</dbReference>
<dbReference type="RefSeq" id="WP_186288283.1">
    <property type="nucleotide sequence ID" value="NZ_JACMSF010000209.1"/>
</dbReference>
<accession>A0A7X1JCS5</accession>
<feature type="non-terminal residue" evidence="1">
    <location>
        <position position="70"/>
    </location>
</feature>
<organism evidence="1 2">
    <name type="scientific">Streptomyces cupreus</name>
    <dbReference type="NCBI Taxonomy" id="2759956"/>
    <lineage>
        <taxon>Bacteria</taxon>
        <taxon>Bacillati</taxon>
        <taxon>Actinomycetota</taxon>
        <taxon>Actinomycetes</taxon>
        <taxon>Kitasatosporales</taxon>
        <taxon>Streptomycetaceae</taxon>
        <taxon>Streptomyces</taxon>
    </lineage>
</organism>
<name>A0A7X1JCS5_9ACTN</name>
<sequence>YPTFALGDIKIDFEPISSGTAKFELLFNLSELPRDGNHPLGYVGYVEYATDVFDRETIEQLITRFTTLLR</sequence>
<gene>
    <name evidence="1" type="ORF">H4N64_44330</name>
</gene>
<keyword evidence="2" id="KW-1185">Reference proteome</keyword>